<evidence type="ECO:0000313" key="2">
    <source>
        <dbReference type="EMBL" id="GIQ83507.1"/>
    </source>
</evidence>
<feature type="non-terminal residue" evidence="2">
    <location>
        <position position="1"/>
    </location>
</feature>
<protein>
    <recommendedName>
        <fullName evidence="4">SET domain-containing protein</fullName>
    </recommendedName>
</protein>
<dbReference type="EMBL" id="BDIP01001077">
    <property type="protein sequence ID" value="GIQ83507.1"/>
    <property type="molecule type" value="Genomic_DNA"/>
</dbReference>
<accession>A0A9K3CV44</accession>
<keyword evidence="3" id="KW-1185">Reference proteome</keyword>
<proteinExistence type="predicted"/>
<dbReference type="InterPro" id="IPR046341">
    <property type="entry name" value="SET_dom_sf"/>
</dbReference>
<dbReference type="Proteomes" id="UP000265618">
    <property type="component" value="Unassembled WGS sequence"/>
</dbReference>
<comment type="caution">
    <text evidence="2">The sequence shown here is derived from an EMBL/GenBank/DDBJ whole genome shotgun (WGS) entry which is preliminary data.</text>
</comment>
<dbReference type="PANTHER" id="PTHR47332:SF2">
    <property type="entry name" value="SET-6"/>
    <property type="match status" value="1"/>
</dbReference>
<sequence>VQKAIWALDDDQMYEGKKTLRGIVASQAIARHEGLCLYTHLPYLTHSCVPAVKSLWNIGEGLPSERRSGKNAPTSRVTAARDVKAGEPLTRTYLIGAPSMTRAERTEYLWEHYEFKCNCEVCSLEGDALVQSDMNRMRLRVLREELRDIASERPGPPECLSLALEAIGICVTEYRADPAYMIRAFSSGFEAACVVGDGELARKMMYNILASQMHTEGGGLPQHKTMKDWCINPSIHPVARAFGVVVEAKPLLPVMASVRDGEWASVAEEVGLPIIWGDRSVLKEHERDRRERVRLEEEARKAEAAAKNKEKMLEKRRRKLQKRKNNAKRRTAKQ</sequence>
<dbReference type="PANTHER" id="PTHR47332">
    <property type="entry name" value="SET DOMAIN-CONTAINING PROTEIN 5"/>
    <property type="match status" value="1"/>
</dbReference>
<dbReference type="Gene3D" id="2.170.270.10">
    <property type="entry name" value="SET domain"/>
    <property type="match status" value="1"/>
</dbReference>
<dbReference type="InterPro" id="IPR053185">
    <property type="entry name" value="SET_domain_protein"/>
</dbReference>
<gene>
    <name evidence="2" type="ORF">KIPB_004845</name>
</gene>
<dbReference type="SUPFAM" id="SSF82199">
    <property type="entry name" value="SET domain"/>
    <property type="match status" value="1"/>
</dbReference>
<feature type="compositionally biased region" description="Basic residues" evidence="1">
    <location>
        <begin position="314"/>
        <end position="334"/>
    </location>
</feature>
<evidence type="ECO:0000313" key="3">
    <source>
        <dbReference type="Proteomes" id="UP000265618"/>
    </source>
</evidence>
<dbReference type="OrthoDB" id="1028014at2759"/>
<feature type="compositionally biased region" description="Basic and acidic residues" evidence="1">
    <location>
        <begin position="286"/>
        <end position="313"/>
    </location>
</feature>
<name>A0A9K3CV44_9EUKA</name>
<dbReference type="AlphaFoldDB" id="A0A9K3CV44"/>
<reference evidence="2 3" key="1">
    <citation type="journal article" date="2018" name="PLoS ONE">
        <title>The draft genome of Kipferlia bialata reveals reductive genome evolution in fornicate parasites.</title>
        <authorList>
            <person name="Tanifuji G."/>
            <person name="Takabayashi S."/>
            <person name="Kume K."/>
            <person name="Takagi M."/>
            <person name="Nakayama T."/>
            <person name="Kamikawa R."/>
            <person name="Inagaki Y."/>
            <person name="Hashimoto T."/>
        </authorList>
    </citation>
    <scope>NUCLEOTIDE SEQUENCE [LARGE SCALE GENOMIC DNA]</scope>
    <source>
        <strain evidence="2">NY0173</strain>
    </source>
</reference>
<evidence type="ECO:0008006" key="4">
    <source>
        <dbReference type="Google" id="ProtNLM"/>
    </source>
</evidence>
<evidence type="ECO:0000256" key="1">
    <source>
        <dbReference type="SAM" id="MobiDB-lite"/>
    </source>
</evidence>
<feature type="region of interest" description="Disordered" evidence="1">
    <location>
        <begin position="286"/>
        <end position="334"/>
    </location>
</feature>
<organism evidence="2 3">
    <name type="scientific">Kipferlia bialata</name>
    <dbReference type="NCBI Taxonomy" id="797122"/>
    <lineage>
        <taxon>Eukaryota</taxon>
        <taxon>Metamonada</taxon>
        <taxon>Carpediemonas-like organisms</taxon>
        <taxon>Kipferlia</taxon>
    </lineage>
</organism>